<dbReference type="OrthoDB" id="238194at2157"/>
<accession>A0A1H3W2X2</accession>
<dbReference type="Pfam" id="PF24417">
    <property type="entry name" value="DUF7549"/>
    <property type="match status" value="1"/>
</dbReference>
<keyword evidence="1" id="KW-0472">Membrane</keyword>
<feature type="transmembrane region" description="Helical" evidence="1">
    <location>
        <begin position="49"/>
        <end position="69"/>
    </location>
</feature>
<dbReference type="Proteomes" id="UP000236755">
    <property type="component" value="Unassembled WGS sequence"/>
</dbReference>
<dbReference type="STRING" id="555874.SAMN04488065_0465"/>
<gene>
    <name evidence="2" type="ORF">SAMN04488065_0465</name>
</gene>
<dbReference type="RefSeq" id="WP_092630813.1">
    <property type="nucleotide sequence ID" value="NZ_FNQT01000001.1"/>
</dbReference>
<keyword evidence="1" id="KW-1133">Transmembrane helix</keyword>
<keyword evidence="1" id="KW-0812">Transmembrane</keyword>
<feature type="transmembrane region" description="Helical" evidence="1">
    <location>
        <begin position="81"/>
        <end position="100"/>
    </location>
</feature>
<dbReference type="InterPro" id="IPR055971">
    <property type="entry name" value="DUF7549"/>
</dbReference>
<keyword evidence="3" id="KW-1185">Reference proteome</keyword>
<evidence type="ECO:0000256" key="1">
    <source>
        <dbReference type="SAM" id="Phobius"/>
    </source>
</evidence>
<feature type="transmembrane region" description="Helical" evidence="1">
    <location>
        <begin position="143"/>
        <end position="162"/>
    </location>
</feature>
<dbReference type="EMBL" id="FNQT01000001">
    <property type="protein sequence ID" value="SDZ80678.1"/>
    <property type="molecule type" value="Genomic_DNA"/>
</dbReference>
<sequence>MWVRSEYAGELAVLLTWLSAFIPWNVSFASASGASVVFVRFPLVQVRYVFGIALARSVAVADPLSAIAFQEGQPIELAYQVWAAGAAVFVVALAVSVLYYRDEAWAESWPVDPVRLLGGLLLGTGLVFAGATSLLLSRGFGGLPIPIGVVFLCLFGGVLLTAERTE</sequence>
<evidence type="ECO:0000313" key="3">
    <source>
        <dbReference type="Proteomes" id="UP000236755"/>
    </source>
</evidence>
<evidence type="ECO:0000313" key="2">
    <source>
        <dbReference type="EMBL" id="SDZ80678.1"/>
    </source>
</evidence>
<reference evidence="2 3" key="1">
    <citation type="submission" date="2016-10" db="EMBL/GenBank/DDBJ databases">
        <authorList>
            <person name="de Groot N.N."/>
        </authorList>
    </citation>
    <scope>NUCLEOTIDE SEQUENCE [LARGE SCALE GENOMIC DNA]</scope>
    <source>
        <strain evidence="2 3">CGMCC 1.8712</strain>
    </source>
</reference>
<protein>
    <submittedName>
        <fullName evidence="2">TIGR04206 family protein</fullName>
    </submittedName>
</protein>
<proteinExistence type="predicted"/>
<feature type="transmembrane region" description="Helical" evidence="1">
    <location>
        <begin position="116"/>
        <end position="136"/>
    </location>
</feature>
<organism evidence="2 3">
    <name type="scientific">Haloplanus vescus</name>
    <dbReference type="NCBI Taxonomy" id="555874"/>
    <lineage>
        <taxon>Archaea</taxon>
        <taxon>Methanobacteriati</taxon>
        <taxon>Methanobacteriota</taxon>
        <taxon>Stenosarchaea group</taxon>
        <taxon>Halobacteria</taxon>
        <taxon>Halobacteriales</taxon>
        <taxon>Haloferacaceae</taxon>
        <taxon>Haloplanus</taxon>
    </lineage>
</organism>
<dbReference type="AlphaFoldDB" id="A0A1H3W2X2"/>
<name>A0A1H3W2X2_9EURY</name>